<dbReference type="Gene3D" id="3.90.1200.10">
    <property type="match status" value="1"/>
</dbReference>
<dbReference type="Proteomes" id="UP001589718">
    <property type="component" value="Unassembled WGS sequence"/>
</dbReference>
<dbReference type="RefSeq" id="WP_380837225.1">
    <property type="nucleotide sequence ID" value="NZ_BAAAXE010000015.1"/>
</dbReference>
<gene>
    <name evidence="2" type="ORF">ACFFTU_18440</name>
</gene>
<dbReference type="EC" id="2.7.-.-" evidence="2"/>
<evidence type="ECO:0000259" key="1">
    <source>
        <dbReference type="Pfam" id="PF01636"/>
    </source>
</evidence>
<evidence type="ECO:0000313" key="2">
    <source>
        <dbReference type="EMBL" id="MFB9521928.1"/>
    </source>
</evidence>
<proteinExistence type="predicted"/>
<dbReference type="EMBL" id="JBHMCR010000009">
    <property type="protein sequence ID" value="MFB9521928.1"/>
    <property type="molecule type" value="Genomic_DNA"/>
</dbReference>
<dbReference type="InterPro" id="IPR011009">
    <property type="entry name" value="Kinase-like_dom_sf"/>
</dbReference>
<comment type="caution">
    <text evidence="2">The sequence shown here is derived from an EMBL/GenBank/DDBJ whole genome shotgun (WGS) entry which is preliminary data.</text>
</comment>
<name>A0ABV5PFD8_STRCM</name>
<feature type="domain" description="Aminoglycoside phosphotransferase" evidence="1">
    <location>
        <begin position="37"/>
        <end position="247"/>
    </location>
</feature>
<reference evidence="2 3" key="1">
    <citation type="submission" date="2024-09" db="EMBL/GenBank/DDBJ databases">
        <authorList>
            <person name="Sun Q."/>
            <person name="Mori K."/>
        </authorList>
    </citation>
    <scope>NUCLEOTIDE SEQUENCE [LARGE SCALE GENOMIC DNA]</scope>
    <source>
        <strain evidence="2 3">JCM 4362</strain>
    </source>
</reference>
<dbReference type="PANTHER" id="PTHR21310">
    <property type="entry name" value="AMINOGLYCOSIDE PHOSPHOTRANSFERASE-RELATED-RELATED"/>
    <property type="match status" value="1"/>
</dbReference>
<protein>
    <submittedName>
        <fullName evidence="2">Aminoglycoside phosphotransferase family protein</fullName>
        <ecNumber evidence="2">2.7.-.-</ecNumber>
    </submittedName>
</protein>
<dbReference type="InterPro" id="IPR002575">
    <property type="entry name" value="Aminoglycoside_PTrfase"/>
</dbReference>
<dbReference type="GO" id="GO:0016740">
    <property type="term" value="F:transferase activity"/>
    <property type="evidence" value="ECO:0007669"/>
    <property type="project" value="UniProtKB-KW"/>
</dbReference>
<accession>A0ABV5PFD8</accession>
<keyword evidence="3" id="KW-1185">Reference proteome</keyword>
<dbReference type="InterPro" id="IPR051678">
    <property type="entry name" value="AGP_Transferase"/>
</dbReference>
<sequence>MPPPLKGNPVADKDLARALLEEQFPDWAHLPLRLLTPGGSDHVIHRLGDDMALRLPRGDWAAGQAAKEHRWLPRIAPHLPLAVPTPLALGRPGQGYPYHWSVARWLDGHTPTPGGQHPSTPQKLADFLLALQALPPADEPLPGPSLPSYDPDTRAAIAATAHTFDAAAMTALWDAALRAPHDPAAPLWLHGDFHTGNLLADDHGRLTAVIDFGGLGIGDPAVDLMVAYTLLGPASRAAFREALAPDEATWLRGMGWALATGLNAYTAYAATHPHVAAQTSRQITQALAEFSELPRVR</sequence>
<dbReference type="Gene3D" id="3.30.200.20">
    <property type="entry name" value="Phosphorylase Kinase, domain 1"/>
    <property type="match status" value="1"/>
</dbReference>
<dbReference type="CDD" id="cd05155">
    <property type="entry name" value="APH_ChoK_like_1"/>
    <property type="match status" value="1"/>
</dbReference>
<keyword evidence="2" id="KW-0808">Transferase</keyword>
<dbReference type="PANTHER" id="PTHR21310:SF42">
    <property type="entry name" value="BIFUNCTIONAL AAC_APH"/>
    <property type="match status" value="1"/>
</dbReference>
<evidence type="ECO:0000313" key="3">
    <source>
        <dbReference type="Proteomes" id="UP001589718"/>
    </source>
</evidence>
<organism evidence="2 3">
    <name type="scientific">Streptomyces cremeus</name>
    <dbReference type="NCBI Taxonomy" id="66881"/>
    <lineage>
        <taxon>Bacteria</taxon>
        <taxon>Bacillati</taxon>
        <taxon>Actinomycetota</taxon>
        <taxon>Actinomycetes</taxon>
        <taxon>Kitasatosporales</taxon>
        <taxon>Streptomycetaceae</taxon>
        <taxon>Streptomyces</taxon>
    </lineage>
</organism>
<dbReference type="Pfam" id="PF01636">
    <property type="entry name" value="APH"/>
    <property type="match status" value="1"/>
</dbReference>
<dbReference type="SUPFAM" id="SSF56112">
    <property type="entry name" value="Protein kinase-like (PK-like)"/>
    <property type="match status" value="1"/>
</dbReference>